<organism evidence="4 5">
    <name type="scientific">Mariniphaga anaerophila</name>
    <dbReference type="NCBI Taxonomy" id="1484053"/>
    <lineage>
        <taxon>Bacteria</taxon>
        <taxon>Pseudomonadati</taxon>
        <taxon>Bacteroidota</taxon>
        <taxon>Bacteroidia</taxon>
        <taxon>Marinilabiliales</taxon>
        <taxon>Prolixibacteraceae</taxon>
        <taxon>Mariniphaga</taxon>
    </lineage>
</organism>
<dbReference type="InterPro" id="IPR006311">
    <property type="entry name" value="TAT_signal"/>
</dbReference>
<dbReference type="InterPro" id="IPR028082">
    <property type="entry name" value="Peripla_BP_I"/>
</dbReference>
<dbReference type="RefSeq" id="WP_073003090.1">
    <property type="nucleotide sequence ID" value="NZ_FQUM01000010.1"/>
</dbReference>
<dbReference type="PANTHER" id="PTHR30483:SF6">
    <property type="entry name" value="PERIPLASMIC BINDING PROTEIN OF ABC TRANSPORTER FOR NATURAL AMINO ACIDS"/>
    <property type="match status" value="1"/>
</dbReference>
<dbReference type="PROSITE" id="PS51318">
    <property type="entry name" value="TAT"/>
    <property type="match status" value="1"/>
</dbReference>
<evidence type="ECO:0000259" key="3">
    <source>
        <dbReference type="Pfam" id="PF13458"/>
    </source>
</evidence>
<name>A0A1M5EST1_9BACT</name>
<dbReference type="EMBL" id="FQUM01000010">
    <property type="protein sequence ID" value="SHF82315.1"/>
    <property type="molecule type" value="Genomic_DNA"/>
</dbReference>
<reference evidence="4 5" key="1">
    <citation type="submission" date="2016-11" db="EMBL/GenBank/DDBJ databases">
        <authorList>
            <person name="Jaros S."/>
            <person name="Januszkiewicz K."/>
            <person name="Wedrychowicz H."/>
        </authorList>
    </citation>
    <scope>NUCLEOTIDE SEQUENCE [LARGE SCALE GENOMIC DNA]</scope>
    <source>
        <strain evidence="4 5">DSM 26910</strain>
    </source>
</reference>
<dbReference type="Gene3D" id="3.40.50.2300">
    <property type="match status" value="2"/>
</dbReference>
<dbReference type="PANTHER" id="PTHR30483">
    <property type="entry name" value="LEUCINE-SPECIFIC-BINDING PROTEIN"/>
    <property type="match status" value="1"/>
</dbReference>
<dbReference type="SUPFAM" id="SSF53822">
    <property type="entry name" value="Periplasmic binding protein-like I"/>
    <property type="match status" value="1"/>
</dbReference>
<protein>
    <submittedName>
        <fullName evidence="4">Amino acid/amide ABC transporter substrate-binding protein, HAAT family</fullName>
    </submittedName>
</protein>
<dbReference type="InterPro" id="IPR051010">
    <property type="entry name" value="BCAA_transport"/>
</dbReference>
<evidence type="ECO:0000313" key="4">
    <source>
        <dbReference type="EMBL" id="SHF82315.1"/>
    </source>
</evidence>
<dbReference type="STRING" id="1484053.SAMN05444274_1109"/>
<keyword evidence="2" id="KW-0732">Signal</keyword>
<keyword evidence="5" id="KW-1185">Reference proteome</keyword>
<sequence length="417" mass="46131">MNSRRNFLKIAGTGLTASVLQPFVSSGAKLNTKGQKIRVGVLLPQSVEHPGLPGSFLNGLRFGVDQRNAIKRGKIELITEMVNFGTPQIVKEKSQKLIAENNVDFMTGVLNSEVASHIGNIFSNAKLPFLVANAGESYLVNETKNNPYLFFNSLNLFQAAYHTGKYAVEHFGKNIAIVTSFYDSGYDSLFTFRQGVEAAGGNASATYLAGQNDKNFVGETIEKLKQSSPDAVYVFLNGSASDDMLRSMYYGGLKIPVLTTAFSTDREHLNNLGEAAQNVISVAGWNDDIDSKTNRVFVENYQKKWNRMPDMFAFLGYETGQIIYDVLSRCKNGFEGQEIADSVKRCSLESPRGKIFVNPESGMVNNKLFVNKVVTTLSGVAKNEIVEVLDPVNEFDEQFASLDNNYRTGWLNPYLFV</sequence>
<dbReference type="InterPro" id="IPR028081">
    <property type="entry name" value="Leu-bd"/>
</dbReference>
<proteinExistence type="inferred from homology"/>
<dbReference type="Pfam" id="PF13458">
    <property type="entry name" value="Peripla_BP_6"/>
    <property type="match status" value="1"/>
</dbReference>
<dbReference type="OrthoDB" id="827062at2"/>
<evidence type="ECO:0000256" key="1">
    <source>
        <dbReference type="ARBA" id="ARBA00010062"/>
    </source>
</evidence>
<evidence type="ECO:0000256" key="2">
    <source>
        <dbReference type="ARBA" id="ARBA00022729"/>
    </source>
</evidence>
<comment type="similarity">
    <text evidence="1">Belongs to the leucine-binding protein family.</text>
</comment>
<gene>
    <name evidence="4" type="ORF">SAMN05444274_1109</name>
</gene>
<dbReference type="AlphaFoldDB" id="A0A1M5EST1"/>
<dbReference type="Proteomes" id="UP000184164">
    <property type="component" value="Unassembled WGS sequence"/>
</dbReference>
<accession>A0A1M5EST1</accession>
<evidence type="ECO:0000313" key="5">
    <source>
        <dbReference type="Proteomes" id="UP000184164"/>
    </source>
</evidence>
<feature type="domain" description="Leucine-binding protein" evidence="3">
    <location>
        <begin position="36"/>
        <end position="373"/>
    </location>
</feature>